<evidence type="ECO:0000256" key="1">
    <source>
        <dbReference type="SAM" id="SignalP"/>
    </source>
</evidence>
<gene>
    <name evidence="2" type="primary">Acey_s0081.g1451</name>
    <name evidence="2" type="synonym">Acey-nlp-10</name>
    <name evidence="2" type="ORF">Y032_0081g1451</name>
</gene>
<feature type="signal peptide" evidence="1">
    <location>
        <begin position="1"/>
        <end position="15"/>
    </location>
</feature>
<comment type="caution">
    <text evidence="2">The sequence shown here is derived from an EMBL/GenBank/DDBJ whole genome shotgun (WGS) entry which is preliminary data.</text>
</comment>
<reference evidence="3" key="1">
    <citation type="journal article" date="2015" name="Nat. Genet.">
        <title>The genome and transcriptome of the zoonotic hookworm Ancylostoma ceylanicum identify infection-specific gene families.</title>
        <authorList>
            <person name="Schwarz E.M."/>
            <person name="Hu Y."/>
            <person name="Antoshechkin I."/>
            <person name="Miller M.M."/>
            <person name="Sternberg P.W."/>
            <person name="Aroian R.V."/>
        </authorList>
    </citation>
    <scope>NUCLEOTIDE SEQUENCE</scope>
    <source>
        <strain evidence="3">HY135</strain>
    </source>
</reference>
<accession>A0A016TRD5</accession>
<evidence type="ECO:0000313" key="2">
    <source>
        <dbReference type="EMBL" id="EYC05569.1"/>
    </source>
</evidence>
<sequence length="188" mass="20448">MLVPSILFLVAVAYANEDEARSETQRKNIRIPEIPETTATPDVILLEVPDYTPDLGRASRLAIKRAAIPFSGGMYGKRAAMPFSGGMYGKRGPILPFSGGVYGKRSEAPEDVYEEERQPLPLSAGWFEKRAVMPFSGGVYGKRAPVLPFSGGVYGKRTAMPFSGGLYGKRSSDRYIRSPMPISGGFFG</sequence>
<keyword evidence="3" id="KW-1185">Reference proteome</keyword>
<dbReference type="AlphaFoldDB" id="A0A016TRD5"/>
<protein>
    <submittedName>
        <fullName evidence="2">Uncharacterized protein</fullName>
    </submittedName>
</protein>
<dbReference type="EMBL" id="JARK01001417">
    <property type="protein sequence ID" value="EYC05569.1"/>
    <property type="molecule type" value="Genomic_DNA"/>
</dbReference>
<proteinExistence type="predicted"/>
<evidence type="ECO:0000313" key="3">
    <source>
        <dbReference type="Proteomes" id="UP000024635"/>
    </source>
</evidence>
<dbReference type="OrthoDB" id="5842714at2759"/>
<feature type="chain" id="PRO_5012000213" evidence="1">
    <location>
        <begin position="16"/>
        <end position="188"/>
    </location>
</feature>
<dbReference type="Proteomes" id="UP000024635">
    <property type="component" value="Unassembled WGS sequence"/>
</dbReference>
<organism evidence="2 3">
    <name type="scientific">Ancylostoma ceylanicum</name>
    <dbReference type="NCBI Taxonomy" id="53326"/>
    <lineage>
        <taxon>Eukaryota</taxon>
        <taxon>Metazoa</taxon>
        <taxon>Ecdysozoa</taxon>
        <taxon>Nematoda</taxon>
        <taxon>Chromadorea</taxon>
        <taxon>Rhabditida</taxon>
        <taxon>Rhabditina</taxon>
        <taxon>Rhabditomorpha</taxon>
        <taxon>Strongyloidea</taxon>
        <taxon>Ancylostomatidae</taxon>
        <taxon>Ancylostomatinae</taxon>
        <taxon>Ancylostoma</taxon>
    </lineage>
</organism>
<name>A0A016TRD5_9BILA</name>
<keyword evidence="1" id="KW-0732">Signal</keyword>